<sequence length="169" mass="19931">MEDEGGKFTVYRYEYSVYPYATGPYDPYYQYAAYDYGSEAEIPNVSNQQFYPDYQEYQSYPEDPYNQWFDNYMPDQQEVPPYNPFMNPNNQQEVPPYNPFMNPNDYQGFQIPGQHAMTPSQKQMLLQYFQDENGEVDLDKVFKTLGQVVQITQQVSPLIKTLNTMVRGS</sequence>
<reference evidence="1 2" key="1">
    <citation type="submission" date="2023-07" db="EMBL/GenBank/DDBJ databases">
        <title>Genomic Encyclopedia of Type Strains, Phase IV (KMG-IV): sequencing the most valuable type-strain genomes for metagenomic binning, comparative biology and taxonomic classification.</title>
        <authorList>
            <person name="Goeker M."/>
        </authorList>
    </citation>
    <scope>NUCLEOTIDE SEQUENCE [LARGE SCALE GENOMIC DNA]</scope>
    <source>
        <strain evidence="1 2">DSM 15448</strain>
    </source>
</reference>
<evidence type="ECO:0000313" key="1">
    <source>
        <dbReference type="EMBL" id="MDQ0352966.1"/>
    </source>
</evidence>
<organism evidence="1 2">
    <name type="scientific">Alkalibacillus filiformis</name>
    <dbReference type="NCBI Taxonomy" id="200990"/>
    <lineage>
        <taxon>Bacteria</taxon>
        <taxon>Bacillati</taxon>
        <taxon>Bacillota</taxon>
        <taxon>Bacilli</taxon>
        <taxon>Bacillales</taxon>
        <taxon>Bacillaceae</taxon>
        <taxon>Alkalibacillus</taxon>
    </lineage>
</organism>
<proteinExistence type="predicted"/>
<protein>
    <recommendedName>
        <fullName evidence="3">YppG-like protein</fullName>
    </recommendedName>
</protein>
<keyword evidence="2" id="KW-1185">Reference proteome</keyword>
<dbReference type="Pfam" id="PF14179">
    <property type="entry name" value="YppG"/>
    <property type="match status" value="1"/>
</dbReference>
<dbReference type="EMBL" id="JAUSUP010000018">
    <property type="protein sequence ID" value="MDQ0352966.1"/>
    <property type="molecule type" value="Genomic_DNA"/>
</dbReference>
<accession>A0ABU0DX56</accession>
<gene>
    <name evidence="1" type="ORF">J2R98_002817</name>
</gene>
<name>A0ABU0DX56_9BACI</name>
<comment type="caution">
    <text evidence="1">The sequence shown here is derived from an EMBL/GenBank/DDBJ whole genome shotgun (WGS) entry which is preliminary data.</text>
</comment>
<dbReference type="Proteomes" id="UP001236723">
    <property type="component" value="Unassembled WGS sequence"/>
</dbReference>
<evidence type="ECO:0008006" key="3">
    <source>
        <dbReference type="Google" id="ProtNLM"/>
    </source>
</evidence>
<dbReference type="InterPro" id="IPR025555">
    <property type="entry name" value="YppG"/>
</dbReference>
<evidence type="ECO:0000313" key="2">
    <source>
        <dbReference type="Proteomes" id="UP001236723"/>
    </source>
</evidence>